<dbReference type="PANTHER" id="PTHR30537">
    <property type="entry name" value="HTH-TYPE TRANSCRIPTIONAL REGULATOR"/>
    <property type="match status" value="1"/>
</dbReference>
<name>A0A1M7Q4D4_9BURK</name>
<dbReference type="Pfam" id="PF00126">
    <property type="entry name" value="HTH_1"/>
    <property type="match status" value="1"/>
</dbReference>
<gene>
    <name evidence="6" type="ORF">SAMN05192549_106170</name>
</gene>
<dbReference type="InterPro" id="IPR000847">
    <property type="entry name" value="LysR_HTH_N"/>
</dbReference>
<dbReference type="GO" id="GO:0006351">
    <property type="term" value="P:DNA-templated transcription"/>
    <property type="evidence" value="ECO:0007669"/>
    <property type="project" value="TreeGrafter"/>
</dbReference>
<dbReference type="GO" id="GO:0043565">
    <property type="term" value="F:sequence-specific DNA binding"/>
    <property type="evidence" value="ECO:0007669"/>
    <property type="project" value="TreeGrafter"/>
</dbReference>
<organism evidence="6 7">
    <name type="scientific">Duganella sacchari</name>
    <dbReference type="NCBI Taxonomy" id="551987"/>
    <lineage>
        <taxon>Bacteria</taxon>
        <taxon>Pseudomonadati</taxon>
        <taxon>Pseudomonadota</taxon>
        <taxon>Betaproteobacteria</taxon>
        <taxon>Burkholderiales</taxon>
        <taxon>Oxalobacteraceae</taxon>
        <taxon>Telluria group</taxon>
        <taxon>Duganella</taxon>
    </lineage>
</organism>
<evidence type="ECO:0000256" key="2">
    <source>
        <dbReference type="ARBA" id="ARBA00023015"/>
    </source>
</evidence>
<evidence type="ECO:0000256" key="3">
    <source>
        <dbReference type="ARBA" id="ARBA00023125"/>
    </source>
</evidence>
<evidence type="ECO:0000313" key="7">
    <source>
        <dbReference type="Proteomes" id="UP000184339"/>
    </source>
</evidence>
<keyword evidence="7" id="KW-1185">Reference proteome</keyword>
<comment type="similarity">
    <text evidence="1">Belongs to the LysR transcriptional regulatory family.</text>
</comment>
<sequence length="303" mass="33037">MDRLTSMSVFVRAVDLGSFAAAADALDISAPMVGKHILFLEQRLGVRLLNRTTRRQSLTDFGKAYYDRCRSILAEVDAADGMAADQLAQPSGRLRVSMPQLFGRVCALPVLMALTKKYPGLELDLAFGDGFADLAGNGVDLAIRSLARDGGGMGNQAGVVARLLRSDDMLVCAAPSYLKKHGTPARPDALPSHQAIMFARHGHAQPWRFPQTDGSYTEYMPHHRLRLDDLSAIVDAACTGAGLAWLPRWLVSEQLQAGKLKQVLVRQPPLVYDHYAMWLQSPQMPLKTRAAIDALVASFNDGP</sequence>
<keyword evidence="4" id="KW-0804">Transcription</keyword>
<reference evidence="7" key="1">
    <citation type="submission" date="2016-11" db="EMBL/GenBank/DDBJ databases">
        <authorList>
            <person name="Varghese N."/>
            <person name="Submissions S."/>
        </authorList>
    </citation>
    <scope>NUCLEOTIDE SEQUENCE [LARGE SCALE GENOMIC DNA]</scope>
    <source>
        <strain evidence="7">Sac-22</strain>
    </source>
</reference>
<dbReference type="PROSITE" id="PS50931">
    <property type="entry name" value="HTH_LYSR"/>
    <property type="match status" value="1"/>
</dbReference>
<protein>
    <submittedName>
        <fullName evidence="6">DNA-binding transcriptional regulator, LysR family</fullName>
    </submittedName>
</protein>
<proteinExistence type="inferred from homology"/>
<evidence type="ECO:0000259" key="5">
    <source>
        <dbReference type="PROSITE" id="PS50931"/>
    </source>
</evidence>
<dbReference type="EMBL" id="FRCX01000006">
    <property type="protein sequence ID" value="SHN25092.1"/>
    <property type="molecule type" value="Genomic_DNA"/>
</dbReference>
<dbReference type="Gene3D" id="3.40.190.290">
    <property type="match status" value="1"/>
</dbReference>
<keyword evidence="3 6" id="KW-0238">DNA-binding</keyword>
<dbReference type="PANTHER" id="PTHR30537:SF5">
    <property type="entry name" value="HTH-TYPE TRANSCRIPTIONAL ACTIVATOR TTDR-RELATED"/>
    <property type="match status" value="1"/>
</dbReference>
<keyword evidence="2" id="KW-0805">Transcription regulation</keyword>
<dbReference type="STRING" id="551987.SAMN05192549_106170"/>
<evidence type="ECO:0000313" key="6">
    <source>
        <dbReference type="EMBL" id="SHN25092.1"/>
    </source>
</evidence>
<dbReference type="SUPFAM" id="SSF53850">
    <property type="entry name" value="Periplasmic binding protein-like II"/>
    <property type="match status" value="1"/>
</dbReference>
<dbReference type="Gene3D" id="1.10.10.10">
    <property type="entry name" value="Winged helix-like DNA-binding domain superfamily/Winged helix DNA-binding domain"/>
    <property type="match status" value="1"/>
</dbReference>
<dbReference type="AlphaFoldDB" id="A0A1M7Q4D4"/>
<dbReference type="SUPFAM" id="SSF46785">
    <property type="entry name" value="Winged helix' DNA-binding domain"/>
    <property type="match status" value="1"/>
</dbReference>
<accession>A0A1M7Q4D4</accession>
<dbReference type="Proteomes" id="UP000184339">
    <property type="component" value="Unassembled WGS sequence"/>
</dbReference>
<dbReference type="InterPro" id="IPR005119">
    <property type="entry name" value="LysR_subst-bd"/>
</dbReference>
<dbReference type="InterPro" id="IPR036390">
    <property type="entry name" value="WH_DNA-bd_sf"/>
</dbReference>
<dbReference type="InterPro" id="IPR036388">
    <property type="entry name" value="WH-like_DNA-bd_sf"/>
</dbReference>
<evidence type="ECO:0000256" key="4">
    <source>
        <dbReference type="ARBA" id="ARBA00023163"/>
    </source>
</evidence>
<dbReference type="FunFam" id="1.10.10.10:FF:000001">
    <property type="entry name" value="LysR family transcriptional regulator"/>
    <property type="match status" value="1"/>
</dbReference>
<dbReference type="OrthoDB" id="9110639at2"/>
<evidence type="ECO:0000256" key="1">
    <source>
        <dbReference type="ARBA" id="ARBA00009437"/>
    </source>
</evidence>
<dbReference type="GO" id="GO:0003700">
    <property type="term" value="F:DNA-binding transcription factor activity"/>
    <property type="evidence" value="ECO:0007669"/>
    <property type="project" value="InterPro"/>
</dbReference>
<feature type="domain" description="HTH lysR-type" evidence="5">
    <location>
        <begin position="1"/>
        <end position="59"/>
    </location>
</feature>
<dbReference type="InterPro" id="IPR058163">
    <property type="entry name" value="LysR-type_TF_proteobact-type"/>
</dbReference>
<dbReference type="Pfam" id="PF03466">
    <property type="entry name" value="LysR_substrate"/>
    <property type="match status" value="1"/>
</dbReference>